<proteinExistence type="predicted"/>
<dbReference type="GO" id="GO:0043531">
    <property type="term" value="F:ADP binding"/>
    <property type="evidence" value="ECO:0007669"/>
    <property type="project" value="InterPro"/>
</dbReference>
<dbReference type="InterPro" id="IPR036388">
    <property type="entry name" value="WH-like_DNA-bd_sf"/>
</dbReference>
<feature type="domain" description="Disease resistance N-terminal" evidence="7">
    <location>
        <begin position="6"/>
        <end position="98"/>
    </location>
</feature>
<dbReference type="InterPro" id="IPR027417">
    <property type="entry name" value="P-loop_NTPase"/>
</dbReference>
<evidence type="ECO:0000256" key="1">
    <source>
        <dbReference type="ARBA" id="ARBA00022737"/>
    </source>
</evidence>
<dbReference type="Gene3D" id="1.10.10.10">
    <property type="entry name" value="Winged helix-like DNA-binding domain superfamily/Winged helix DNA-binding domain"/>
    <property type="match status" value="1"/>
</dbReference>
<dbReference type="FunFam" id="3.40.50.300:FF:001091">
    <property type="entry name" value="Probable disease resistance protein At1g61300"/>
    <property type="match status" value="1"/>
</dbReference>
<sequence>MAEALVSVVLEQLVSLTRKQIEEEVRLVVNVEREVENLIFHFNAIQAVLQDAEERQVKEKSVRTWLQNLEDVSYDINEVLDEWNTEILKHQIEKEEEKEGKNVALTKRKVCFFIPSPSVCFGSIGKVIMRRDIAMRIKEINEKLTEIANLREKYNFHENTIRATEKLEHVETCSFVQVSSIIGREEEKNRLMSMLLSESSQQGKSPFVVIPIVGMGGLGKTAFAQLVYNDENIKTHFDTRIWVCVSDPFEEIKIAKAIVEVLNKGDGRIHSTSLQPLLECINEYISGKKFVLVLDDVWNPTISNWEPLMGALQNSAIGSRILVTTRKETVATVMGATVDHVIHLNILSDQGCLQLFNKIAFFNRERDDQLEDIGRKIVKKCNGLPLAAKTLASLMRYKKTRKEWVDVLDNKIWELEEVEQQVFRSLFLSYYELSPAVRRCLLYCAVFPKDYEFERNQLIECWMSQEYLNMKVSHQK</sequence>
<gene>
    <name evidence="9" type="primary">LOC110765726</name>
</gene>
<dbReference type="Pfam" id="PF18052">
    <property type="entry name" value="Rx_N"/>
    <property type="match status" value="1"/>
</dbReference>
<protein>
    <submittedName>
        <fullName evidence="9">Disease resistance protein RGA4</fullName>
    </submittedName>
</protein>
<evidence type="ECO:0000256" key="4">
    <source>
        <dbReference type="ARBA" id="ARBA00022840"/>
    </source>
</evidence>
<dbReference type="GO" id="GO:0006952">
    <property type="term" value="P:defense response"/>
    <property type="evidence" value="ECO:0007669"/>
    <property type="project" value="UniProtKB-KW"/>
</dbReference>
<keyword evidence="3" id="KW-0611">Plant defense</keyword>
<evidence type="ECO:0000256" key="5">
    <source>
        <dbReference type="SAM" id="Coils"/>
    </source>
</evidence>
<dbReference type="Pfam" id="PF00931">
    <property type="entry name" value="NB-ARC"/>
    <property type="match status" value="1"/>
</dbReference>
<dbReference type="GeneID" id="110765726"/>
<keyword evidence="1" id="KW-0677">Repeat</keyword>
<dbReference type="PANTHER" id="PTHR36766:SF45">
    <property type="entry name" value="NB-ARC DOMAIN-CONTAINING PROTEIN"/>
    <property type="match status" value="1"/>
</dbReference>
<dbReference type="PRINTS" id="PR00364">
    <property type="entry name" value="DISEASERSIST"/>
</dbReference>
<dbReference type="InterPro" id="IPR042197">
    <property type="entry name" value="Apaf_helical"/>
</dbReference>
<dbReference type="Proteomes" id="UP000515124">
    <property type="component" value="Unplaced"/>
</dbReference>
<feature type="domain" description="NB-ARC" evidence="6">
    <location>
        <begin position="185"/>
        <end position="363"/>
    </location>
</feature>
<evidence type="ECO:0000259" key="6">
    <source>
        <dbReference type="Pfam" id="PF00931"/>
    </source>
</evidence>
<reference evidence="9" key="1">
    <citation type="submission" date="2025-08" db="UniProtKB">
        <authorList>
            <consortium name="RefSeq"/>
        </authorList>
    </citation>
    <scope>IDENTIFICATION</scope>
</reference>
<dbReference type="Gene3D" id="3.40.50.300">
    <property type="entry name" value="P-loop containing nucleotide triphosphate hydrolases"/>
    <property type="match status" value="1"/>
</dbReference>
<name>A0A6P5TBT6_PRUAV</name>
<dbReference type="SUPFAM" id="SSF52540">
    <property type="entry name" value="P-loop containing nucleoside triphosphate hydrolases"/>
    <property type="match status" value="1"/>
</dbReference>
<keyword evidence="2" id="KW-0547">Nucleotide-binding</keyword>
<keyword evidence="5" id="KW-0175">Coiled coil</keyword>
<evidence type="ECO:0000259" key="7">
    <source>
        <dbReference type="Pfam" id="PF18052"/>
    </source>
</evidence>
<dbReference type="InterPro" id="IPR002182">
    <property type="entry name" value="NB-ARC"/>
</dbReference>
<evidence type="ECO:0000313" key="8">
    <source>
        <dbReference type="Proteomes" id="UP000515124"/>
    </source>
</evidence>
<dbReference type="KEGG" id="pavi:110765726"/>
<keyword evidence="4" id="KW-0067">ATP-binding</keyword>
<feature type="coiled-coil region" evidence="5">
    <location>
        <begin position="140"/>
        <end position="167"/>
    </location>
</feature>
<keyword evidence="8" id="KW-1185">Reference proteome</keyword>
<dbReference type="Gene3D" id="1.10.8.430">
    <property type="entry name" value="Helical domain of apoptotic protease-activating factors"/>
    <property type="match status" value="1"/>
</dbReference>
<evidence type="ECO:0000313" key="9">
    <source>
        <dbReference type="RefSeq" id="XP_021824624.1"/>
    </source>
</evidence>
<accession>A0A6P5TBT6</accession>
<organism evidence="8 9">
    <name type="scientific">Prunus avium</name>
    <name type="common">Cherry</name>
    <name type="synonym">Cerasus avium</name>
    <dbReference type="NCBI Taxonomy" id="42229"/>
    <lineage>
        <taxon>Eukaryota</taxon>
        <taxon>Viridiplantae</taxon>
        <taxon>Streptophyta</taxon>
        <taxon>Embryophyta</taxon>
        <taxon>Tracheophyta</taxon>
        <taxon>Spermatophyta</taxon>
        <taxon>Magnoliopsida</taxon>
        <taxon>eudicotyledons</taxon>
        <taxon>Gunneridae</taxon>
        <taxon>Pentapetalae</taxon>
        <taxon>rosids</taxon>
        <taxon>fabids</taxon>
        <taxon>Rosales</taxon>
        <taxon>Rosaceae</taxon>
        <taxon>Amygdaloideae</taxon>
        <taxon>Amygdaleae</taxon>
        <taxon>Prunus</taxon>
    </lineage>
</organism>
<evidence type="ECO:0000256" key="2">
    <source>
        <dbReference type="ARBA" id="ARBA00022741"/>
    </source>
</evidence>
<dbReference type="AlphaFoldDB" id="A0A6P5TBT6"/>
<dbReference type="PANTHER" id="PTHR36766">
    <property type="entry name" value="PLANT BROAD-SPECTRUM MILDEW RESISTANCE PROTEIN RPW8"/>
    <property type="match status" value="1"/>
</dbReference>
<dbReference type="RefSeq" id="XP_021824624.1">
    <property type="nucleotide sequence ID" value="XM_021968932.1"/>
</dbReference>
<evidence type="ECO:0000256" key="3">
    <source>
        <dbReference type="ARBA" id="ARBA00022821"/>
    </source>
</evidence>
<dbReference type="Gene3D" id="1.20.5.4130">
    <property type="match status" value="1"/>
</dbReference>
<dbReference type="InterPro" id="IPR041118">
    <property type="entry name" value="Rx_N"/>
</dbReference>
<dbReference type="GO" id="GO:0005524">
    <property type="term" value="F:ATP binding"/>
    <property type="evidence" value="ECO:0007669"/>
    <property type="project" value="UniProtKB-KW"/>
</dbReference>